<dbReference type="Proteomes" id="UP000256645">
    <property type="component" value="Unassembled WGS sequence"/>
</dbReference>
<dbReference type="AlphaFoldDB" id="A0A3D8Q6Y5"/>
<keyword evidence="4" id="KW-1185">Reference proteome</keyword>
<dbReference type="Pfam" id="PF25540">
    <property type="entry name" value="DUF7923"/>
    <property type="match status" value="1"/>
</dbReference>
<dbReference type="InterPro" id="IPR057683">
    <property type="entry name" value="DUF7923"/>
</dbReference>
<name>A0A3D8Q6Y5_9HELO</name>
<evidence type="ECO:0000259" key="2">
    <source>
        <dbReference type="Pfam" id="PF25540"/>
    </source>
</evidence>
<dbReference type="PANTHER" id="PTHR37543:SF1">
    <property type="entry name" value="CCCH ZINC FINGER DNA BINDING PROTEIN (AFU_ORTHOLOGUE AFUA_5G12760)"/>
    <property type="match status" value="1"/>
</dbReference>
<evidence type="ECO:0000313" key="3">
    <source>
        <dbReference type="EMBL" id="RDW57174.1"/>
    </source>
</evidence>
<gene>
    <name evidence="3" type="ORF">BP6252_13822</name>
</gene>
<dbReference type="EMBL" id="PDLM01000022">
    <property type="protein sequence ID" value="RDW57174.1"/>
    <property type="molecule type" value="Genomic_DNA"/>
</dbReference>
<reference evidence="3 4" key="1">
    <citation type="journal article" date="2018" name="IMA Fungus">
        <title>IMA Genome-F 9: Draft genome sequence of Annulohypoxylon stygium, Aspergillus mulundensis, Berkeleyomyces basicola (syn. Thielaviopsis basicola), Ceratocystis smalleyi, two Cercospora beticola strains, Coleophoma cylindrospora, Fusarium fracticaudum, Phialophora cf. hyalina, and Morchella septimelata.</title>
        <authorList>
            <person name="Wingfield B.D."/>
            <person name="Bills G.F."/>
            <person name="Dong Y."/>
            <person name="Huang W."/>
            <person name="Nel W.J."/>
            <person name="Swalarsk-Parry B.S."/>
            <person name="Vaghefi N."/>
            <person name="Wilken P.M."/>
            <person name="An Z."/>
            <person name="de Beer Z.W."/>
            <person name="De Vos L."/>
            <person name="Chen L."/>
            <person name="Duong T.A."/>
            <person name="Gao Y."/>
            <person name="Hammerbacher A."/>
            <person name="Kikkert J.R."/>
            <person name="Li Y."/>
            <person name="Li H."/>
            <person name="Li K."/>
            <person name="Li Q."/>
            <person name="Liu X."/>
            <person name="Ma X."/>
            <person name="Naidoo K."/>
            <person name="Pethybridge S.J."/>
            <person name="Sun J."/>
            <person name="Steenkamp E.T."/>
            <person name="van der Nest M.A."/>
            <person name="van Wyk S."/>
            <person name="Wingfield M.J."/>
            <person name="Xiong C."/>
            <person name="Yue Q."/>
            <person name="Zhang X."/>
        </authorList>
    </citation>
    <scope>NUCLEOTIDE SEQUENCE [LARGE SCALE GENOMIC DNA]</scope>
    <source>
        <strain evidence="3 4">BP6252</strain>
    </source>
</reference>
<evidence type="ECO:0000256" key="1">
    <source>
        <dbReference type="SAM" id="Coils"/>
    </source>
</evidence>
<dbReference type="OrthoDB" id="3512845at2759"/>
<accession>A0A3D8Q6Y5</accession>
<evidence type="ECO:0000313" key="4">
    <source>
        <dbReference type="Proteomes" id="UP000256645"/>
    </source>
</evidence>
<dbReference type="STRING" id="1849047.A0A3D8Q6Y5"/>
<feature type="domain" description="DUF7923" evidence="2">
    <location>
        <begin position="75"/>
        <end position="258"/>
    </location>
</feature>
<proteinExistence type="predicted"/>
<feature type="coiled-coil region" evidence="1">
    <location>
        <begin position="7"/>
        <end position="52"/>
    </location>
</feature>
<dbReference type="PANTHER" id="PTHR37543">
    <property type="entry name" value="CCCH ZINC FINGER DNA BINDING PROTEIN (AFU_ORTHOLOGUE AFUA_5G12760)"/>
    <property type="match status" value="1"/>
</dbReference>
<protein>
    <recommendedName>
        <fullName evidence="2">DUF7923 domain-containing protein</fullName>
    </recommendedName>
</protein>
<comment type="caution">
    <text evidence="3">The sequence shown here is derived from an EMBL/GenBank/DDBJ whole genome shotgun (WGS) entry which is preliminary data.</text>
</comment>
<sequence length="338" mass="37695">MASLDAFREEYDSLNELEKKKNQLIESLLTRVEELQDGLKDMKLDLEREQTTSKTFQSRFYDAEFMLKTRDEKINSNSFVSVLIDGDCMPFLDHFVKSAQQGGMEAARCLRSAVYDYVTRVYKLPANIQIRIRVYANAAGLASAYFYNKILYGMDNLKLFICGFNMGHPMCDFVDAGDGKECADTKLKAWFNQDMADVQCQAVVFGGSPDNGYARLLQPYVGDNSKSNRIILIEGHPFARELAVLKEKFVVAHFPDIFRNTKLSSRGKSSSPTSTPAPISNAFSYATAVSSVIGGSVFNINATNDTLETIPTRKAYSILLNSKGQRLDAILNPPPSLS</sequence>
<keyword evidence="1" id="KW-0175">Coiled coil</keyword>
<organism evidence="3 4">
    <name type="scientific">Coleophoma cylindrospora</name>
    <dbReference type="NCBI Taxonomy" id="1849047"/>
    <lineage>
        <taxon>Eukaryota</taxon>
        <taxon>Fungi</taxon>
        <taxon>Dikarya</taxon>
        <taxon>Ascomycota</taxon>
        <taxon>Pezizomycotina</taxon>
        <taxon>Leotiomycetes</taxon>
        <taxon>Helotiales</taxon>
        <taxon>Dermateaceae</taxon>
        <taxon>Coleophoma</taxon>
    </lineage>
</organism>